<name>A0A4P2QP49_SORCE</name>
<feature type="region of interest" description="Disordered" evidence="1">
    <location>
        <begin position="188"/>
        <end position="207"/>
    </location>
</feature>
<evidence type="ECO:0000256" key="1">
    <source>
        <dbReference type="SAM" id="MobiDB-lite"/>
    </source>
</evidence>
<sequence length="300" mass="33586">MTDGPVVADFPKDIREQLARELRTQGIEVSDDLSPWDIALRYFDFQMRMIPIKPRSVVRSTELSERALPDDLQAGVQAIVEDAVAGRDLSPYLSRQWKNMDRHDLLLKDWGVHHMHLGGRRIDSSGIVKRGGPLLFSFPTADSLYLIDVLDHNAFAAQRIVQILHDNWPQLIAHGKLPGISSIWPNDDETRRKLTRPRRSKPNGPFFGMAVEVSDGTAYGAIGGGYVTTGHSLDAVRRANALLTHAYDLQKSCVSAATEIRNGIQERTGTLLHELRLRVELTPDGVRVWETQSNVEIAVE</sequence>
<reference evidence="2 3" key="1">
    <citation type="submission" date="2015-09" db="EMBL/GenBank/DDBJ databases">
        <title>Sorangium comparison.</title>
        <authorList>
            <person name="Zaburannyi N."/>
            <person name="Bunk B."/>
            <person name="Overmann J."/>
            <person name="Mueller R."/>
        </authorList>
    </citation>
    <scope>NUCLEOTIDE SEQUENCE [LARGE SCALE GENOMIC DNA]</scope>
    <source>
        <strain evidence="2 3">So ce836</strain>
    </source>
</reference>
<evidence type="ECO:0000313" key="3">
    <source>
        <dbReference type="Proteomes" id="UP000295497"/>
    </source>
</evidence>
<proteinExistence type="predicted"/>
<dbReference type="EMBL" id="CP012672">
    <property type="protein sequence ID" value="AUX31909.1"/>
    <property type="molecule type" value="Genomic_DNA"/>
</dbReference>
<dbReference type="RefSeq" id="WP_129575609.1">
    <property type="nucleotide sequence ID" value="NZ_CP012672.1"/>
</dbReference>
<evidence type="ECO:0000313" key="2">
    <source>
        <dbReference type="EMBL" id="AUX31909.1"/>
    </source>
</evidence>
<protein>
    <submittedName>
        <fullName evidence="2">Uncharacterized protein</fullName>
    </submittedName>
</protein>
<accession>A0A4P2QP49</accession>
<dbReference type="AlphaFoldDB" id="A0A4P2QP49"/>
<organism evidence="2 3">
    <name type="scientific">Sorangium cellulosum</name>
    <name type="common">Polyangium cellulosum</name>
    <dbReference type="NCBI Taxonomy" id="56"/>
    <lineage>
        <taxon>Bacteria</taxon>
        <taxon>Pseudomonadati</taxon>
        <taxon>Myxococcota</taxon>
        <taxon>Polyangia</taxon>
        <taxon>Polyangiales</taxon>
        <taxon>Polyangiaceae</taxon>
        <taxon>Sorangium</taxon>
    </lineage>
</organism>
<gene>
    <name evidence="2" type="ORF">SOCE836_040440</name>
</gene>
<dbReference type="Proteomes" id="UP000295497">
    <property type="component" value="Chromosome"/>
</dbReference>